<accession>A7RLH9</accession>
<dbReference type="Gene3D" id="3.40.50.300">
    <property type="entry name" value="P-loop containing nucleotide triphosphate hydrolases"/>
    <property type="match status" value="1"/>
</dbReference>
<proteinExistence type="inferred from homology"/>
<dbReference type="NCBIfam" id="TIGR00231">
    <property type="entry name" value="small_GTP"/>
    <property type="match status" value="1"/>
</dbReference>
<dbReference type="KEGG" id="nve:5519880"/>
<dbReference type="GO" id="GO:0012505">
    <property type="term" value="C:endomembrane system"/>
    <property type="evidence" value="ECO:0000318"/>
    <property type="project" value="GO_Central"/>
</dbReference>
<dbReference type="InterPro" id="IPR027417">
    <property type="entry name" value="P-loop_NTPase"/>
</dbReference>
<reference evidence="3 4" key="1">
    <citation type="journal article" date="2007" name="Science">
        <title>Sea anemone genome reveals ancestral eumetazoan gene repertoire and genomic organization.</title>
        <authorList>
            <person name="Putnam N.H."/>
            <person name="Srivastava M."/>
            <person name="Hellsten U."/>
            <person name="Dirks B."/>
            <person name="Chapman J."/>
            <person name="Salamov A."/>
            <person name="Terry A."/>
            <person name="Shapiro H."/>
            <person name="Lindquist E."/>
            <person name="Kapitonov V.V."/>
            <person name="Jurka J."/>
            <person name="Genikhovich G."/>
            <person name="Grigoriev I.V."/>
            <person name="Lucas S.M."/>
            <person name="Steele R.E."/>
            <person name="Finnerty J.R."/>
            <person name="Technau U."/>
            <person name="Martindale M.Q."/>
            <person name="Rokhsar D.S."/>
        </authorList>
    </citation>
    <scope>NUCLEOTIDE SEQUENCE [LARGE SCALE GENOMIC DNA]</scope>
    <source>
        <strain evidence="4">CH2 X CH6</strain>
    </source>
</reference>
<dbReference type="PROSITE" id="PS51419">
    <property type="entry name" value="RAB"/>
    <property type="match status" value="1"/>
</dbReference>
<dbReference type="FunFam" id="3.40.50.300:FF:001447">
    <property type="entry name" value="Ras-related protein Rab-1B"/>
    <property type="match status" value="1"/>
</dbReference>
<organism evidence="3 4">
    <name type="scientific">Nematostella vectensis</name>
    <name type="common">Starlet sea anemone</name>
    <dbReference type="NCBI Taxonomy" id="45351"/>
    <lineage>
        <taxon>Eukaryota</taxon>
        <taxon>Metazoa</taxon>
        <taxon>Cnidaria</taxon>
        <taxon>Anthozoa</taxon>
        <taxon>Hexacorallia</taxon>
        <taxon>Actiniaria</taxon>
        <taxon>Edwardsiidae</taxon>
        <taxon>Nematostella</taxon>
    </lineage>
</organism>
<name>A7RLH9_NEMVE</name>
<evidence type="ECO:0008006" key="5">
    <source>
        <dbReference type="Google" id="ProtNLM"/>
    </source>
</evidence>
<dbReference type="AlphaFoldDB" id="A7RLH9"/>
<evidence type="ECO:0000256" key="2">
    <source>
        <dbReference type="ARBA" id="ARBA00022741"/>
    </source>
</evidence>
<dbReference type="GO" id="GO:0030139">
    <property type="term" value="C:endocytic vesicle"/>
    <property type="evidence" value="ECO:0000318"/>
    <property type="project" value="GO_Central"/>
</dbReference>
<dbReference type="Proteomes" id="UP000001593">
    <property type="component" value="Unassembled WGS sequence"/>
</dbReference>
<dbReference type="GO" id="GO:0005776">
    <property type="term" value="C:autophagosome"/>
    <property type="evidence" value="ECO:0000318"/>
    <property type="project" value="GO_Central"/>
</dbReference>
<dbReference type="InterPro" id="IPR005225">
    <property type="entry name" value="Small_GTP-bd"/>
</dbReference>
<dbReference type="PRINTS" id="PR00449">
    <property type="entry name" value="RASTRNSFRMNG"/>
</dbReference>
<sequence length="115" mass="12706">MQSALSSSNEIKVVLLGKQNGGKSCLLIRYLHDKYNPSKVSTTIGAGYGSRSVLVDCTNVTLGIWDTAGSEKYNAMSRVYYRGAVAALVCYDLTDATSFDRVRYWVNELKSHEEV</sequence>
<dbReference type="SMART" id="SM00175">
    <property type="entry name" value="RAB"/>
    <property type="match status" value="1"/>
</dbReference>
<dbReference type="GO" id="GO:0006886">
    <property type="term" value="P:intracellular protein transport"/>
    <property type="evidence" value="ECO:0000318"/>
    <property type="project" value="GO_Central"/>
</dbReference>
<evidence type="ECO:0000313" key="3">
    <source>
        <dbReference type="EMBL" id="EDO47608.1"/>
    </source>
</evidence>
<evidence type="ECO:0000256" key="1">
    <source>
        <dbReference type="ARBA" id="ARBA00006270"/>
    </source>
</evidence>
<dbReference type="GO" id="GO:0003924">
    <property type="term" value="F:GTPase activity"/>
    <property type="evidence" value="ECO:0000318"/>
    <property type="project" value="GO_Central"/>
</dbReference>
<comment type="similarity">
    <text evidence="1">Belongs to the small GTPase superfamily. Rab family.</text>
</comment>
<dbReference type="InParanoid" id="A7RLH9"/>
<dbReference type="PANTHER" id="PTHR47978">
    <property type="match status" value="1"/>
</dbReference>
<dbReference type="eggNOG" id="KOG0092">
    <property type="taxonomic scope" value="Eukaryota"/>
</dbReference>
<gene>
    <name evidence="3" type="ORF">NEMVEDRAFT_v1g85690</name>
</gene>
<dbReference type="GO" id="GO:0005768">
    <property type="term" value="C:endosome"/>
    <property type="evidence" value="ECO:0000318"/>
    <property type="project" value="GO_Central"/>
</dbReference>
<dbReference type="STRING" id="45351.A7RLH9"/>
<dbReference type="HOGENOM" id="CLU_041217_24_2_1"/>
<dbReference type="Pfam" id="PF00071">
    <property type="entry name" value="Ras"/>
    <property type="match status" value="1"/>
</dbReference>
<keyword evidence="4" id="KW-1185">Reference proteome</keyword>
<dbReference type="GO" id="GO:0005525">
    <property type="term" value="F:GTP binding"/>
    <property type="evidence" value="ECO:0007669"/>
    <property type="project" value="InterPro"/>
</dbReference>
<evidence type="ECO:0000313" key="4">
    <source>
        <dbReference type="Proteomes" id="UP000001593"/>
    </source>
</evidence>
<dbReference type="PROSITE" id="PS51421">
    <property type="entry name" value="RAS"/>
    <property type="match status" value="1"/>
</dbReference>
<dbReference type="EMBL" id="DS469518">
    <property type="protein sequence ID" value="EDO47608.1"/>
    <property type="molecule type" value="Genomic_DNA"/>
</dbReference>
<dbReference type="OMA" id="RYMEREF"/>
<protein>
    <recommendedName>
        <fullName evidence="5">Ras-related protein Rab-24</fullName>
    </recommendedName>
</protein>
<dbReference type="SUPFAM" id="SSF52540">
    <property type="entry name" value="P-loop containing nucleoside triphosphate hydrolases"/>
    <property type="match status" value="1"/>
</dbReference>
<keyword evidence="2" id="KW-0547">Nucleotide-binding</keyword>
<dbReference type="InterPro" id="IPR001806">
    <property type="entry name" value="Small_GTPase"/>
</dbReference>
<dbReference type="PhylomeDB" id="A7RLH9"/>